<evidence type="ECO:0000313" key="5">
    <source>
        <dbReference type="Proteomes" id="UP000036893"/>
    </source>
</evidence>
<evidence type="ECO:0000256" key="2">
    <source>
        <dbReference type="SAM" id="Phobius"/>
    </source>
</evidence>
<dbReference type="Proteomes" id="UP000036893">
    <property type="component" value="Unassembled WGS sequence"/>
</dbReference>
<keyword evidence="2" id="KW-0472">Membrane</keyword>
<proteinExistence type="predicted"/>
<dbReference type="AlphaFoldDB" id="A0A8E0QYR4"/>
<keyword evidence="2" id="KW-1133">Transmembrane helix</keyword>
<dbReference type="GeneID" id="66996762"/>
<evidence type="ECO:0000256" key="1">
    <source>
        <dbReference type="SAM" id="Coils"/>
    </source>
</evidence>
<gene>
    <name evidence="4" type="ORF">Aud_009285</name>
</gene>
<reference evidence="4" key="1">
    <citation type="journal article" date="2015" name="Genome Announc.">
        <title>Draft Genome Sequence of the Pathogenic Filamentous Fungus Aspergillus udagawae Strain IFM 46973T.</title>
        <authorList>
            <person name="Kusuya Y."/>
            <person name="Takahashi-Nakaguchi A."/>
            <person name="Takahashi H."/>
            <person name="Yaguchi T."/>
        </authorList>
    </citation>
    <scope>NUCLEOTIDE SEQUENCE</scope>
    <source>
        <strain evidence="4">IFM 46973</strain>
    </source>
</reference>
<feature type="domain" description="CorA-like transporter" evidence="3">
    <location>
        <begin position="32"/>
        <end position="146"/>
    </location>
</feature>
<reference evidence="4" key="2">
    <citation type="submission" date="2021-01" db="EMBL/GenBank/DDBJ databases">
        <title>Pan-genome distribution and transcriptional activeness of fungal secondary metabolism genes in Aspergillus section Fumigati.</title>
        <authorList>
            <person name="Takahashi H."/>
            <person name="Umemura M."/>
            <person name="Ninomiya A."/>
            <person name="Kusuya Y."/>
            <person name="Urayama S."/>
            <person name="Shimizu M."/>
            <person name="Watanabe A."/>
            <person name="Kamei K."/>
            <person name="Yaguchi T."/>
            <person name="Hagiwara D."/>
        </authorList>
    </citation>
    <scope>NUCLEOTIDE SEQUENCE</scope>
    <source>
        <strain evidence="4">IFM 46973</strain>
    </source>
</reference>
<accession>A0A8E0QYR4</accession>
<feature type="transmembrane region" description="Helical" evidence="2">
    <location>
        <begin position="283"/>
        <end position="302"/>
    </location>
</feature>
<name>A0A8E0QYR4_9EURO</name>
<protein>
    <recommendedName>
        <fullName evidence="3">CorA-like transporter domain-containing protein</fullName>
    </recommendedName>
</protein>
<dbReference type="Pfam" id="PF26616">
    <property type="entry name" value="CorA-like"/>
    <property type="match status" value="1"/>
</dbReference>
<sequence length="366" mass="42033">MTRQLFQEIINIAGASSEVLECSLAFCRKRVGIEEAYSSAPMFKSNGQSIEITYVMKYAACKSVEDWVIRQTAVYQKYNIETNQSTWIFLNPTTDCAFQKRLATLLQNPTHVLAFHRQPLLVHNVLFGTFFPLWRDYLAYYERKVLTIANTNMAQRIEEELRVNHETLSTVRHAEARCSSLSPIFRSLQKNFQTLQDANDALAERNITQQSDSHAMKQLLENYVNMVDAYTQQARFLKSRTACLAVSITDTLSFKDSNTARRQNKYMLDLTLSTVDDSTTVRVITTVTLIYLPFTFMATLLGMSSFFEMDPSDHSLIVSPKFWVYVVFSIPLTAATLFYWWFVKNAKQRTKSKSKEDAMESGSVND</sequence>
<organism evidence="4 5">
    <name type="scientific">Aspergillus udagawae</name>
    <dbReference type="NCBI Taxonomy" id="91492"/>
    <lineage>
        <taxon>Eukaryota</taxon>
        <taxon>Fungi</taxon>
        <taxon>Dikarya</taxon>
        <taxon>Ascomycota</taxon>
        <taxon>Pezizomycotina</taxon>
        <taxon>Eurotiomycetes</taxon>
        <taxon>Eurotiomycetidae</taxon>
        <taxon>Eurotiales</taxon>
        <taxon>Aspergillaceae</taxon>
        <taxon>Aspergillus</taxon>
        <taxon>Aspergillus subgen. Fumigati</taxon>
    </lineage>
</organism>
<keyword evidence="2" id="KW-0812">Transmembrane</keyword>
<feature type="transmembrane region" description="Helical" evidence="2">
    <location>
        <begin position="322"/>
        <end position="343"/>
    </location>
</feature>
<dbReference type="RefSeq" id="XP_043150078.1">
    <property type="nucleotide sequence ID" value="XM_043294143.1"/>
</dbReference>
<evidence type="ECO:0000313" key="4">
    <source>
        <dbReference type="EMBL" id="GIC92812.1"/>
    </source>
</evidence>
<dbReference type="EMBL" id="BBXM02000007">
    <property type="protein sequence ID" value="GIC92812.1"/>
    <property type="molecule type" value="Genomic_DNA"/>
</dbReference>
<comment type="caution">
    <text evidence="4">The sequence shown here is derived from an EMBL/GenBank/DDBJ whole genome shotgun (WGS) entry which is preliminary data.</text>
</comment>
<evidence type="ECO:0000259" key="3">
    <source>
        <dbReference type="Pfam" id="PF26616"/>
    </source>
</evidence>
<keyword evidence="1" id="KW-0175">Coiled coil</keyword>
<dbReference type="Gene3D" id="1.20.58.340">
    <property type="entry name" value="Magnesium transport protein CorA, transmembrane region"/>
    <property type="match status" value="1"/>
</dbReference>
<feature type="coiled-coil region" evidence="1">
    <location>
        <begin position="185"/>
        <end position="240"/>
    </location>
</feature>
<dbReference type="InterPro" id="IPR058257">
    <property type="entry name" value="CorA-like_dom"/>
</dbReference>